<keyword evidence="3" id="KW-1185">Reference proteome</keyword>
<feature type="compositionally biased region" description="Low complexity" evidence="1">
    <location>
        <begin position="114"/>
        <end position="135"/>
    </location>
</feature>
<organism evidence="2 3">
    <name type="scientific">Solanum tuberosum</name>
    <name type="common">Potato</name>
    <dbReference type="NCBI Taxonomy" id="4113"/>
    <lineage>
        <taxon>Eukaryota</taxon>
        <taxon>Viridiplantae</taxon>
        <taxon>Streptophyta</taxon>
        <taxon>Embryophyta</taxon>
        <taxon>Tracheophyta</taxon>
        <taxon>Spermatophyta</taxon>
        <taxon>Magnoliopsida</taxon>
        <taxon>eudicotyledons</taxon>
        <taxon>Gunneridae</taxon>
        <taxon>Pentapetalae</taxon>
        <taxon>asterids</taxon>
        <taxon>lamiids</taxon>
        <taxon>Solanales</taxon>
        <taxon>Solanaceae</taxon>
        <taxon>Solanoideae</taxon>
        <taxon>Solaneae</taxon>
        <taxon>Solanum</taxon>
    </lineage>
</organism>
<feature type="region of interest" description="Disordered" evidence="1">
    <location>
        <begin position="99"/>
        <end position="135"/>
    </location>
</feature>
<evidence type="ECO:0000313" key="3">
    <source>
        <dbReference type="Proteomes" id="UP000011115"/>
    </source>
</evidence>
<reference evidence="2" key="2">
    <citation type="submission" date="2015-06" db="UniProtKB">
        <authorList>
            <consortium name="EnsemblPlants"/>
        </authorList>
    </citation>
    <scope>IDENTIFICATION</scope>
    <source>
        <strain evidence="2">DM1-3 516 R44</strain>
    </source>
</reference>
<dbReference type="Proteomes" id="UP000011115">
    <property type="component" value="Unassembled WGS sequence"/>
</dbReference>
<dbReference type="InParanoid" id="M1E1D4"/>
<dbReference type="EnsemblPlants" id="PGSC0003DMT400097766">
    <property type="protein sequence ID" value="PGSC0003DMT400097766"/>
    <property type="gene ID" value="PGSC0003DMG400047337"/>
</dbReference>
<name>M1E1D4_SOLTU</name>
<evidence type="ECO:0000313" key="2">
    <source>
        <dbReference type="EnsemblPlants" id="PGSC0003DMT400097766"/>
    </source>
</evidence>
<sequence length="200" mass="22110">MVAALVARFEIDFARMLLAEIHERVFRSTTTLPFPCIIFQLCRDVGVPIWHCHKLVPAIGTLDIGLIQDAANIAAPRRGPQIDVPALGADLVADVEQMQGEDPTPSAHIDDVPRSPSQAASRAPSSSRATPSSGSTIVPLARVQKFEAQMATLLYHVKPWMQRSISESKARMERKTEHMMDLKVQAVNKCMDAFELRVLE</sequence>
<protein>
    <submittedName>
        <fullName evidence="2">Integrase core domain containing protein</fullName>
    </submittedName>
</protein>
<accession>M1E1D4</accession>
<dbReference type="AlphaFoldDB" id="M1E1D4"/>
<dbReference type="PaxDb" id="4113-PGSC0003DMT400097766"/>
<dbReference type="HOGENOM" id="CLU_028647_5_0_1"/>
<evidence type="ECO:0000256" key="1">
    <source>
        <dbReference type="SAM" id="MobiDB-lite"/>
    </source>
</evidence>
<reference evidence="3" key="1">
    <citation type="journal article" date="2011" name="Nature">
        <title>Genome sequence and analysis of the tuber crop potato.</title>
        <authorList>
            <consortium name="The Potato Genome Sequencing Consortium"/>
        </authorList>
    </citation>
    <scope>NUCLEOTIDE SEQUENCE [LARGE SCALE GENOMIC DNA]</scope>
    <source>
        <strain evidence="3">cv. DM1-3 516 R44</strain>
    </source>
</reference>
<proteinExistence type="predicted"/>
<dbReference type="Gramene" id="PGSC0003DMT400097766">
    <property type="protein sequence ID" value="PGSC0003DMT400097766"/>
    <property type="gene ID" value="PGSC0003DMG400047337"/>
</dbReference>